<reference evidence="2" key="1">
    <citation type="submission" date="2024-07" db="EMBL/GenBank/DDBJ databases">
        <authorList>
            <person name="Yu S.T."/>
        </authorList>
    </citation>
    <scope>NUCLEOTIDE SEQUENCE</scope>
    <source>
        <strain evidence="2">R08</strain>
    </source>
</reference>
<gene>
    <name evidence="2" type="ORF">AB5J58_49180</name>
</gene>
<dbReference type="AlphaFoldDB" id="A0AB39MPE3"/>
<organism evidence="2">
    <name type="scientific">Streptomyces sp. R08</name>
    <dbReference type="NCBI Taxonomy" id="3238624"/>
    <lineage>
        <taxon>Bacteria</taxon>
        <taxon>Bacillati</taxon>
        <taxon>Actinomycetota</taxon>
        <taxon>Actinomycetes</taxon>
        <taxon>Kitasatosporales</taxon>
        <taxon>Streptomycetaceae</taxon>
        <taxon>Streptomyces</taxon>
    </lineage>
</organism>
<evidence type="ECO:0000313" key="2">
    <source>
        <dbReference type="EMBL" id="XDQ07670.1"/>
    </source>
</evidence>
<sequence length="63" mass="6666">MSTTRRRLGTGPAPTSTTSAAPPLEQLLPAERTAEPFGEDTGHQDIVLPRSRRILGPGTVGSR</sequence>
<accession>A0AB39MPE3</accession>
<feature type="compositionally biased region" description="Low complexity" evidence="1">
    <location>
        <begin position="9"/>
        <end position="23"/>
    </location>
</feature>
<protein>
    <submittedName>
        <fullName evidence="2">Uncharacterized protein</fullName>
    </submittedName>
</protein>
<feature type="region of interest" description="Disordered" evidence="1">
    <location>
        <begin position="1"/>
        <end position="63"/>
    </location>
</feature>
<proteinExistence type="predicted"/>
<dbReference type="RefSeq" id="WP_369192440.1">
    <property type="nucleotide sequence ID" value="NZ_CP163431.1"/>
</dbReference>
<name>A0AB39MPE3_9ACTN</name>
<dbReference type="EMBL" id="CP163431">
    <property type="protein sequence ID" value="XDQ07670.1"/>
    <property type="molecule type" value="Genomic_DNA"/>
</dbReference>
<evidence type="ECO:0000256" key="1">
    <source>
        <dbReference type="SAM" id="MobiDB-lite"/>
    </source>
</evidence>